<sequence length="131" mass="14237">MPSFYSNTMVVLSVAFALRGANAQCSDPARPLARCCMGVAAWSTNSVVWGGICGYTPPSPSEIIGARCIINPGTWKLARAKRSMLPWNELYAVKASAGPNLAKRAFPYIVDRRPKSTSELWPKTRTTDSKA</sequence>
<dbReference type="EMBL" id="MU154686">
    <property type="protein sequence ID" value="KAF9489021.1"/>
    <property type="molecule type" value="Genomic_DNA"/>
</dbReference>
<keyword evidence="3" id="KW-1185">Reference proteome</keyword>
<comment type="caution">
    <text evidence="2">The sequence shown here is derived from an EMBL/GenBank/DDBJ whole genome shotgun (WGS) entry which is preliminary data.</text>
</comment>
<name>A0A9P6D1P6_PLEER</name>
<dbReference type="OrthoDB" id="3225847at2759"/>
<evidence type="ECO:0000313" key="2">
    <source>
        <dbReference type="EMBL" id="KAF9489021.1"/>
    </source>
</evidence>
<feature type="signal peptide" evidence="1">
    <location>
        <begin position="1"/>
        <end position="23"/>
    </location>
</feature>
<dbReference type="Proteomes" id="UP000807025">
    <property type="component" value="Unassembled WGS sequence"/>
</dbReference>
<organism evidence="2 3">
    <name type="scientific">Pleurotus eryngii</name>
    <name type="common">Boletus of the steppes</name>
    <dbReference type="NCBI Taxonomy" id="5323"/>
    <lineage>
        <taxon>Eukaryota</taxon>
        <taxon>Fungi</taxon>
        <taxon>Dikarya</taxon>
        <taxon>Basidiomycota</taxon>
        <taxon>Agaricomycotina</taxon>
        <taxon>Agaricomycetes</taxon>
        <taxon>Agaricomycetidae</taxon>
        <taxon>Agaricales</taxon>
        <taxon>Pleurotineae</taxon>
        <taxon>Pleurotaceae</taxon>
        <taxon>Pleurotus</taxon>
    </lineage>
</organism>
<dbReference type="AlphaFoldDB" id="A0A9P6D1P6"/>
<gene>
    <name evidence="2" type="ORF">BDN71DRAFT_1435685</name>
</gene>
<keyword evidence="1" id="KW-0732">Signal</keyword>
<evidence type="ECO:0000256" key="1">
    <source>
        <dbReference type="SAM" id="SignalP"/>
    </source>
</evidence>
<proteinExistence type="predicted"/>
<feature type="chain" id="PRO_5040286596" evidence="1">
    <location>
        <begin position="24"/>
        <end position="131"/>
    </location>
</feature>
<accession>A0A9P6D1P6</accession>
<evidence type="ECO:0000313" key="3">
    <source>
        <dbReference type="Proteomes" id="UP000807025"/>
    </source>
</evidence>
<protein>
    <submittedName>
        <fullName evidence="2">Uncharacterized protein</fullName>
    </submittedName>
</protein>
<reference evidence="2" key="1">
    <citation type="submission" date="2020-11" db="EMBL/GenBank/DDBJ databases">
        <authorList>
            <consortium name="DOE Joint Genome Institute"/>
            <person name="Ahrendt S."/>
            <person name="Riley R."/>
            <person name="Andreopoulos W."/>
            <person name="Labutti K."/>
            <person name="Pangilinan J."/>
            <person name="Ruiz-Duenas F.J."/>
            <person name="Barrasa J.M."/>
            <person name="Sanchez-Garcia M."/>
            <person name="Camarero S."/>
            <person name="Miyauchi S."/>
            <person name="Serrano A."/>
            <person name="Linde D."/>
            <person name="Babiker R."/>
            <person name="Drula E."/>
            <person name="Ayuso-Fernandez I."/>
            <person name="Pacheco R."/>
            <person name="Padilla G."/>
            <person name="Ferreira P."/>
            <person name="Barriuso J."/>
            <person name="Kellner H."/>
            <person name="Castanera R."/>
            <person name="Alfaro M."/>
            <person name="Ramirez L."/>
            <person name="Pisabarro A.G."/>
            <person name="Kuo A."/>
            <person name="Tritt A."/>
            <person name="Lipzen A."/>
            <person name="He G."/>
            <person name="Yan M."/>
            <person name="Ng V."/>
            <person name="Cullen D."/>
            <person name="Martin F."/>
            <person name="Rosso M.-N."/>
            <person name="Henrissat B."/>
            <person name="Hibbett D."/>
            <person name="Martinez A.T."/>
            <person name="Grigoriev I.V."/>
        </authorList>
    </citation>
    <scope>NUCLEOTIDE SEQUENCE</scope>
    <source>
        <strain evidence="2">ATCC 90797</strain>
    </source>
</reference>